<feature type="region of interest" description="Disordered" evidence="1">
    <location>
        <begin position="33"/>
        <end position="60"/>
    </location>
</feature>
<evidence type="ECO:0008006" key="5">
    <source>
        <dbReference type="Google" id="ProtNLM"/>
    </source>
</evidence>
<evidence type="ECO:0000256" key="2">
    <source>
        <dbReference type="SAM" id="SignalP"/>
    </source>
</evidence>
<proteinExistence type="predicted"/>
<gene>
    <name evidence="3" type="ORF">BDV96DRAFT_629623</name>
</gene>
<keyword evidence="2" id="KW-0732">Signal</keyword>
<feature type="chain" id="PRO_5025619680" description="F-box domain-containing protein" evidence="2">
    <location>
        <begin position="24"/>
        <end position="413"/>
    </location>
</feature>
<accession>A0A6A5ZIJ8</accession>
<dbReference type="Proteomes" id="UP000799770">
    <property type="component" value="Unassembled WGS sequence"/>
</dbReference>
<organism evidence="3 4">
    <name type="scientific">Lophiotrema nucula</name>
    <dbReference type="NCBI Taxonomy" id="690887"/>
    <lineage>
        <taxon>Eukaryota</taxon>
        <taxon>Fungi</taxon>
        <taxon>Dikarya</taxon>
        <taxon>Ascomycota</taxon>
        <taxon>Pezizomycotina</taxon>
        <taxon>Dothideomycetes</taxon>
        <taxon>Pleosporomycetidae</taxon>
        <taxon>Pleosporales</taxon>
        <taxon>Lophiotremataceae</taxon>
        <taxon>Lophiotrema</taxon>
    </lineage>
</organism>
<evidence type="ECO:0000313" key="3">
    <source>
        <dbReference type="EMBL" id="KAF2119095.1"/>
    </source>
</evidence>
<evidence type="ECO:0000256" key="1">
    <source>
        <dbReference type="SAM" id="MobiDB-lite"/>
    </source>
</evidence>
<protein>
    <recommendedName>
        <fullName evidence="5">F-box domain-containing protein</fullName>
    </recommendedName>
</protein>
<evidence type="ECO:0000313" key="4">
    <source>
        <dbReference type="Proteomes" id="UP000799770"/>
    </source>
</evidence>
<keyword evidence="4" id="KW-1185">Reference proteome</keyword>
<sequence>MICMVGLASSGFVILFLLAIAFGSYTEEGIAETRPAVTPPATRDNVIEPHHPHSYPRARRHSTEEHNWIYEQRKQHSPEPLVALMVDLMPSLTLLDLEVRGYLHERAHLLQQFRDLRYIASNRSQVAFRSVRDLRLAPAGGGHYFDSEFSITDLELSSLKRLFLLGSCDRPNFSDNIRNCYEERIRWDRDKLSDFALRISRLCELIGSCQALHTFVLCAAHDQSVPHSSLIDLIALHAGTLRNLSLEHFGSTLIDFSVFSLIWPAELQLQQFDTLPPTLKRLTFVRVNWETEFAELSHLLEVLHHMVTDDGTHFPSLTNIRVETDRLDASQFKAIRRLADLKIVKVRLFTTRPPSFLFKTCPDFEKRYTCSDEGFHERGWGMNEEIEWSSWEPRAKDPLLWEIPLHWDIEEAV</sequence>
<name>A0A6A5ZIJ8_9PLEO</name>
<feature type="signal peptide" evidence="2">
    <location>
        <begin position="1"/>
        <end position="23"/>
    </location>
</feature>
<dbReference type="EMBL" id="ML977316">
    <property type="protein sequence ID" value="KAF2119095.1"/>
    <property type="molecule type" value="Genomic_DNA"/>
</dbReference>
<reference evidence="3" key="1">
    <citation type="journal article" date="2020" name="Stud. Mycol.">
        <title>101 Dothideomycetes genomes: a test case for predicting lifestyles and emergence of pathogens.</title>
        <authorList>
            <person name="Haridas S."/>
            <person name="Albert R."/>
            <person name="Binder M."/>
            <person name="Bloem J."/>
            <person name="Labutti K."/>
            <person name="Salamov A."/>
            <person name="Andreopoulos B."/>
            <person name="Baker S."/>
            <person name="Barry K."/>
            <person name="Bills G."/>
            <person name="Bluhm B."/>
            <person name="Cannon C."/>
            <person name="Castanera R."/>
            <person name="Culley D."/>
            <person name="Daum C."/>
            <person name="Ezra D."/>
            <person name="Gonzalez J."/>
            <person name="Henrissat B."/>
            <person name="Kuo A."/>
            <person name="Liang C."/>
            <person name="Lipzen A."/>
            <person name="Lutzoni F."/>
            <person name="Magnuson J."/>
            <person name="Mondo S."/>
            <person name="Nolan M."/>
            <person name="Ohm R."/>
            <person name="Pangilinan J."/>
            <person name="Park H.-J."/>
            <person name="Ramirez L."/>
            <person name="Alfaro M."/>
            <person name="Sun H."/>
            <person name="Tritt A."/>
            <person name="Yoshinaga Y."/>
            <person name="Zwiers L.-H."/>
            <person name="Turgeon B."/>
            <person name="Goodwin S."/>
            <person name="Spatafora J."/>
            <person name="Crous P."/>
            <person name="Grigoriev I."/>
        </authorList>
    </citation>
    <scope>NUCLEOTIDE SEQUENCE</scope>
    <source>
        <strain evidence="3">CBS 627.86</strain>
    </source>
</reference>
<dbReference type="AlphaFoldDB" id="A0A6A5ZIJ8"/>